<keyword evidence="6 7" id="KW-0539">Nucleus</keyword>
<evidence type="ECO:0000256" key="2">
    <source>
        <dbReference type="ARBA" id="ARBA00007911"/>
    </source>
</evidence>
<evidence type="ECO:0000256" key="8">
    <source>
        <dbReference type="SAM" id="MobiDB-lite"/>
    </source>
</evidence>
<keyword evidence="4 7" id="KW-0238">DNA-binding</keyword>
<reference evidence="10" key="1">
    <citation type="journal article" date="2017" name="Plant J.">
        <title>The pomegranate (Punica granatum L.) genome and the genomics of punicalagin biosynthesis.</title>
        <authorList>
            <person name="Qin G."/>
            <person name="Xu C."/>
            <person name="Ming R."/>
            <person name="Tang H."/>
            <person name="Guyot R."/>
            <person name="Kramer E.M."/>
            <person name="Hu Y."/>
            <person name="Yi X."/>
            <person name="Qi Y."/>
            <person name="Xu X."/>
            <person name="Gao Z."/>
            <person name="Pan H."/>
            <person name="Jian J."/>
            <person name="Tian Y."/>
            <person name="Yue Z."/>
            <person name="Xu Y."/>
        </authorList>
    </citation>
    <scope>NUCLEOTIDE SEQUENCE [LARGE SCALE GENOMIC DNA]</scope>
    <source>
        <strain evidence="10">cv. Dabenzi</strain>
    </source>
</reference>
<gene>
    <name evidence="12" type="primary">LOC116197082</name>
    <name evidence="9" type="ORF">CDL15_Pgr019618</name>
</gene>
<evidence type="ECO:0000256" key="7">
    <source>
        <dbReference type="RuleBase" id="RU367160"/>
    </source>
</evidence>
<evidence type="ECO:0000256" key="1">
    <source>
        <dbReference type="ARBA" id="ARBA00004123"/>
    </source>
</evidence>
<reference evidence="12" key="4">
    <citation type="submission" date="2025-04" db="UniProtKB">
        <authorList>
            <consortium name="RefSeq"/>
        </authorList>
    </citation>
    <scope>IDENTIFICATION</scope>
    <source>
        <tissue evidence="12">Leaf</tissue>
    </source>
</reference>
<reference evidence="11" key="3">
    <citation type="journal article" date="2020" name="Plant Biotechnol. J.">
        <title>The pomegranate (Punica granatum L.) draft genome dissects genetic divergence between soft- and hard-seeded cultivars.</title>
        <authorList>
            <person name="Luo X."/>
            <person name="Li H."/>
            <person name="Wu Z."/>
            <person name="Yao W."/>
            <person name="Zhao P."/>
            <person name="Cao D."/>
            <person name="Yu H."/>
            <person name="Li K."/>
            <person name="Poudel K."/>
            <person name="Zhao D."/>
            <person name="Zhang F."/>
            <person name="Xia X."/>
            <person name="Chen L."/>
            <person name="Wang Q."/>
            <person name="Jing D."/>
            <person name="Cao S."/>
        </authorList>
    </citation>
    <scope>NUCLEOTIDE SEQUENCE [LARGE SCALE GENOMIC DNA]</scope>
</reference>
<dbReference type="AlphaFoldDB" id="A0A218X6C4"/>
<evidence type="ECO:0000256" key="3">
    <source>
        <dbReference type="ARBA" id="ARBA00023015"/>
    </source>
</evidence>
<dbReference type="GO" id="GO:0005634">
    <property type="term" value="C:nucleus"/>
    <property type="evidence" value="ECO:0007669"/>
    <property type="project" value="UniProtKB-SubCell"/>
</dbReference>
<accession>A0A218X6C4</accession>
<dbReference type="InterPro" id="IPR010409">
    <property type="entry name" value="GAGA-bd_tscrpt_act"/>
</dbReference>
<feature type="compositionally biased region" description="Low complexity" evidence="8">
    <location>
        <begin position="122"/>
        <end position="134"/>
    </location>
</feature>
<dbReference type="Proteomes" id="UP000515151">
    <property type="component" value="Chromosome 2"/>
</dbReference>
<evidence type="ECO:0000256" key="6">
    <source>
        <dbReference type="ARBA" id="ARBA00023242"/>
    </source>
</evidence>
<evidence type="ECO:0000313" key="9">
    <source>
        <dbReference type="EMBL" id="OWM80338.1"/>
    </source>
</evidence>
<sequence length="311" mass="34774">MDDAKGRQKMDYYKGMPPSWNIPSQQQAKAFNALDMNRKIMAILADKDNAIRERNVAINETKEALRARDEAIKQTNQAYVERDKALMERDSAKAALQYFVNDISNYSTAGGNQQRGMKRAHPSVSPSYSHSHPSQVDLPEAFADMDEAHQQVTDGSSGKPGRTKRAKQSKGNSARGSKGKKVGEDLNMWAPPLEKRVRSKWDSREEGLNLVNYNGSIMPVPVCSCTGVPRHCYKWGNGGWQSSCCTTTISMYPLPQIPNKRHARVGGRKMSGSVFSKLLSRLAEEGHDLSVPLDLKDYWAKHGTNRYITIK</sequence>
<comment type="subcellular location">
    <subcellularLocation>
        <location evidence="1 7">Nucleus</location>
    </subcellularLocation>
</comment>
<dbReference type="GO" id="GO:0043565">
    <property type="term" value="F:sequence-specific DNA binding"/>
    <property type="evidence" value="ECO:0007669"/>
    <property type="project" value="TreeGrafter"/>
</dbReference>
<evidence type="ECO:0000256" key="4">
    <source>
        <dbReference type="ARBA" id="ARBA00023125"/>
    </source>
</evidence>
<dbReference type="EMBL" id="MTKT01002229">
    <property type="protein sequence ID" value="OWM80338.1"/>
    <property type="molecule type" value="Genomic_DNA"/>
</dbReference>
<feature type="region of interest" description="Disordered" evidence="8">
    <location>
        <begin position="149"/>
        <end position="186"/>
    </location>
</feature>
<keyword evidence="11" id="KW-1185">Reference proteome</keyword>
<dbReference type="GO" id="GO:0003700">
    <property type="term" value="F:DNA-binding transcription factor activity"/>
    <property type="evidence" value="ECO:0007669"/>
    <property type="project" value="UniProtKB-UniRule"/>
</dbReference>
<dbReference type="Proteomes" id="UP000197138">
    <property type="component" value="Unassembled WGS sequence"/>
</dbReference>
<evidence type="ECO:0000256" key="5">
    <source>
        <dbReference type="ARBA" id="ARBA00023163"/>
    </source>
</evidence>
<dbReference type="Pfam" id="PF06217">
    <property type="entry name" value="GAGA_bind"/>
    <property type="match status" value="1"/>
</dbReference>
<dbReference type="GeneID" id="116197082"/>
<name>A0A218X6C4_PUNGR</name>
<dbReference type="SMART" id="SM01226">
    <property type="entry name" value="GAGA_bind"/>
    <property type="match status" value="1"/>
</dbReference>
<dbReference type="RefSeq" id="XP_031382963.1">
    <property type="nucleotide sequence ID" value="XM_031527103.1"/>
</dbReference>
<dbReference type="PANTHER" id="PTHR31421">
    <property type="entry name" value="PROTEIN BASIC PENTACYSTEINE3"/>
    <property type="match status" value="1"/>
</dbReference>
<dbReference type="PANTHER" id="PTHR31421:SF3">
    <property type="entry name" value="PROTEIN BASIC PENTACYSTEINE4"/>
    <property type="match status" value="1"/>
</dbReference>
<proteinExistence type="inferred from homology"/>
<comment type="function">
    <text evidence="7">Transcriptional regulator that specifically binds to GA-rich elements (GAGA-repeats) present in regulatory sequences of genes involved in developmental processes.</text>
</comment>
<dbReference type="GO" id="GO:0009723">
    <property type="term" value="P:response to ethylene"/>
    <property type="evidence" value="ECO:0007669"/>
    <property type="project" value="TreeGrafter"/>
</dbReference>
<keyword evidence="5 7" id="KW-0804">Transcription</keyword>
<comment type="similarity">
    <text evidence="2 7">Belongs to the BBR/BPC family.</text>
</comment>
<evidence type="ECO:0000313" key="10">
    <source>
        <dbReference type="Proteomes" id="UP000197138"/>
    </source>
</evidence>
<organism evidence="9 10">
    <name type="scientific">Punica granatum</name>
    <name type="common">Pomegranate</name>
    <dbReference type="NCBI Taxonomy" id="22663"/>
    <lineage>
        <taxon>Eukaryota</taxon>
        <taxon>Viridiplantae</taxon>
        <taxon>Streptophyta</taxon>
        <taxon>Embryophyta</taxon>
        <taxon>Tracheophyta</taxon>
        <taxon>Spermatophyta</taxon>
        <taxon>Magnoliopsida</taxon>
        <taxon>eudicotyledons</taxon>
        <taxon>Gunneridae</taxon>
        <taxon>Pentapetalae</taxon>
        <taxon>rosids</taxon>
        <taxon>malvids</taxon>
        <taxon>Myrtales</taxon>
        <taxon>Lythraceae</taxon>
        <taxon>Punica</taxon>
    </lineage>
</organism>
<reference evidence="9" key="2">
    <citation type="submission" date="2017-06" db="EMBL/GenBank/DDBJ databases">
        <title>The pomegranate genome and the genomics of punicalagin biosynthesis.</title>
        <authorList>
            <person name="Xu C."/>
        </authorList>
    </citation>
    <scope>NUCLEOTIDE SEQUENCE [LARGE SCALE GENOMIC DNA]</scope>
    <source>
        <tissue evidence="9">Fresh leaf</tissue>
    </source>
</reference>
<dbReference type="OrthoDB" id="1883964at2759"/>
<keyword evidence="3 7" id="KW-0805">Transcription regulation</keyword>
<evidence type="ECO:0000313" key="11">
    <source>
        <dbReference type="Proteomes" id="UP000515151"/>
    </source>
</evidence>
<evidence type="ECO:0000313" key="12">
    <source>
        <dbReference type="RefSeq" id="XP_031382963.1"/>
    </source>
</evidence>
<protein>
    <recommendedName>
        <fullName evidence="7">GAGA-binding transcriptional activator</fullName>
    </recommendedName>
</protein>
<feature type="region of interest" description="Disordered" evidence="8">
    <location>
        <begin position="110"/>
        <end position="135"/>
    </location>
</feature>